<protein>
    <submittedName>
        <fullName evidence="2">Uncharacterized protein</fullName>
    </submittedName>
</protein>
<organism evidence="1 2">
    <name type="scientific">Setaria digitata</name>
    <dbReference type="NCBI Taxonomy" id="48799"/>
    <lineage>
        <taxon>Eukaryota</taxon>
        <taxon>Metazoa</taxon>
        <taxon>Ecdysozoa</taxon>
        <taxon>Nematoda</taxon>
        <taxon>Chromadorea</taxon>
        <taxon>Rhabditida</taxon>
        <taxon>Spirurina</taxon>
        <taxon>Spiruromorpha</taxon>
        <taxon>Filarioidea</taxon>
        <taxon>Setariidae</taxon>
        <taxon>Setaria</taxon>
    </lineage>
</organism>
<name>A0A915PVT5_9BILA</name>
<accession>A0A915PVT5</accession>
<keyword evidence="1" id="KW-1185">Reference proteome</keyword>
<reference evidence="2" key="1">
    <citation type="submission" date="2022-11" db="UniProtKB">
        <authorList>
            <consortium name="WormBaseParasite"/>
        </authorList>
    </citation>
    <scope>IDENTIFICATION</scope>
</reference>
<dbReference type="Proteomes" id="UP000887581">
    <property type="component" value="Unplaced"/>
</dbReference>
<evidence type="ECO:0000313" key="1">
    <source>
        <dbReference type="Proteomes" id="UP000887581"/>
    </source>
</evidence>
<dbReference type="WBParaSite" id="sdigi.contig294.g7161.t1">
    <property type="protein sequence ID" value="sdigi.contig294.g7161.t1"/>
    <property type="gene ID" value="sdigi.contig294.g7161"/>
</dbReference>
<evidence type="ECO:0000313" key="2">
    <source>
        <dbReference type="WBParaSite" id="sdigi.contig294.g7161.t1"/>
    </source>
</evidence>
<proteinExistence type="predicted"/>
<dbReference type="AlphaFoldDB" id="A0A915PVT5"/>
<sequence length="72" mass="8172">MTSDNDSQGIRYVIIDENLGNDGRSDNYSFTVSGGTTTYHENVQSSQQNHHLQQQQQQQMVPFAYDFTVQNG</sequence>